<evidence type="ECO:0000256" key="7">
    <source>
        <dbReference type="ARBA" id="ARBA00048807"/>
    </source>
</evidence>
<proteinExistence type="inferred from homology"/>
<dbReference type="SUPFAM" id="SSF55620">
    <property type="entry name" value="Tetrahydrobiopterin biosynthesis enzymes-like"/>
    <property type="match status" value="1"/>
</dbReference>
<dbReference type="EC" id="4.-.-.-" evidence="8"/>
<feature type="binding site" evidence="10">
    <location>
        <position position="30"/>
    </location>
    <ligand>
        <name>Zn(2+)</name>
        <dbReference type="ChEBI" id="CHEBI:29105"/>
    </ligand>
</feature>
<evidence type="ECO:0000256" key="1">
    <source>
        <dbReference type="ARBA" id="ARBA00005061"/>
    </source>
</evidence>
<keyword evidence="6 8" id="KW-0456">Lyase</keyword>
<evidence type="ECO:0000256" key="2">
    <source>
        <dbReference type="ARBA" id="ARBA00008900"/>
    </source>
</evidence>
<dbReference type="PANTHER" id="PTHR12589:SF7">
    <property type="entry name" value="6-PYRUVOYL TETRAHYDROBIOPTERIN SYNTHASE"/>
    <property type="match status" value="1"/>
</dbReference>
<keyword evidence="5 8" id="KW-0862">Zinc</keyword>
<dbReference type="RefSeq" id="WP_143287333.1">
    <property type="nucleotide sequence ID" value="NZ_FUYH01000042.1"/>
</dbReference>
<dbReference type="STRING" id="1147123.SAMN05443428_14210"/>
<comment type="cofactor">
    <cofactor evidence="8 10">
        <name>Zn(2+)</name>
        <dbReference type="ChEBI" id="CHEBI:29105"/>
    </cofactor>
    <text evidence="8 10">Binds 1 zinc ion per subunit.</text>
</comment>
<keyword evidence="12" id="KW-1185">Reference proteome</keyword>
<comment type="pathway">
    <text evidence="1 8">Purine metabolism; 7-cyano-7-deazaguanine biosynthesis.</text>
</comment>
<dbReference type="InterPro" id="IPR038418">
    <property type="entry name" value="6-PTP_synth/QueD_sf"/>
</dbReference>
<dbReference type="InterPro" id="IPR007115">
    <property type="entry name" value="6-PTP_synth/QueD"/>
</dbReference>
<keyword evidence="8" id="KW-0671">Queuosine biosynthesis</keyword>
<dbReference type="Gene3D" id="3.30.479.10">
    <property type="entry name" value="6-pyruvoyl tetrahydropterin synthase/QueD"/>
    <property type="match status" value="1"/>
</dbReference>
<evidence type="ECO:0000256" key="8">
    <source>
        <dbReference type="PIRNR" id="PIRNR006113"/>
    </source>
</evidence>
<dbReference type="AlphaFoldDB" id="A0A1T4YES9"/>
<dbReference type="PANTHER" id="PTHR12589">
    <property type="entry name" value="PYRUVOYL TETRAHYDROBIOPTERIN SYNTHASE"/>
    <property type="match status" value="1"/>
</dbReference>
<feature type="active site" description="Charge relay system" evidence="9">
    <location>
        <position position="137"/>
    </location>
</feature>
<dbReference type="UniPathway" id="UPA00391"/>
<reference evidence="12" key="1">
    <citation type="submission" date="2017-02" db="EMBL/GenBank/DDBJ databases">
        <authorList>
            <person name="Varghese N."/>
            <person name="Submissions S."/>
        </authorList>
    </citation>
    <scope>NUCLEOTIDE SEQUENCE [LARGE SCALE GENOMIC DNA]</scope>
    <source>
        <strain evidence="12">USBA 833</strain>
    </source>
</reference>
<feature type="active site" description="Charge relay system" evidence="9">
    <location>
        <position position="73"/>
    </location>
</feature>
<keyword evidence="4 8" id="KW-0479">Metal-binding</keyword>
<evidence type="ECO:0000256" key="5">
    <source>
        <dbReference type="ARBA" id="ARBA00022833"/>
    </source>
</evidence>
<comment type="similarity">
    <text evidence="2 8">Belongs to the PTPS family. QueD subfamily.</text>
</comment>
<sequence>MKLTVTKEFTFDCAHMLSYHEGLCSNLHGHTYRLEVTALKYELINEGSSEGMILDFGDLKRIVKESVLDKFDHSFLFWERGCDAEREIAATIEKHGMRIVRLKDRPTAENIAVFIINTLNEHLKDSPINIVKVRLYETPTSYAEVKNYV</sequence>
<protein>
    <recommendedName>
        <fullName evidence="3 8">6-carboxy-5,6,7,8-tetrahydropterin synthase</fullName>
        <ecNumber evidence="8">4.-.-.-</ecNumber>
    </recommendedName>
</protein>
<dbReference type="OrthoDB" id="9804698at2"/>
<dbReference type="Pfam" id="PF01242">
    <property type="entry name" value="PTPS"/>
    <property type="match status" value="1"/>
</dbReference>
<dbReference type="GO" id="GO:0070497">
    <property type="term" value="F:6-carboxytetrahydropterin synthase activity"/>
    <property type="evidence" value="ECO:0007669"/>
    <property type="project" value="UniProtKB-EC"/>
</dbReference>
<evidence type="ECO:0000313" key="12">
    <source>
        <dbReference type="Proteomes" id="UP000190105"/>
    </source>
</evidence>
<evidence type="ECO:0000313" key="11">
    <source>
        <dbReference type="EMBL" id="SKB00279.1"/>
    </source>
</evidence>
<dbReference type="EMBL" id="FUYH01000042">
    <property type="protein sequence ID" value="SKB00279.1"/>
    <property type="molecule type" value="Genomic_DNA"/>
</dbReference>
<gene>
    <name evidence="11" type="ORF">SAMN05443428_14210</name>
</gene>
<evidence type="ECO:0000256" key="10">
    <source>
        <dbReference type="PIRSR" id="PIRSR006113-2"/>
    </source>
</evidence>
<dbReference type="Proteomes" id="UP000190105">
    <property type="component" value="Unassembled WGS sequence"/>
</dbReference>
<evidence type="ECO:0000256" key="4">
    <source>
        <dbReference type="ARBA" id="ARBA00022723"/>
    </source>
</evidence>
<evidence type="ECO:0000256" key="3">
    <source>
        <dbReference type="ARBA" id="ARBA00018141"/>
    </source>
</evidence>
<dbReference type="GO" id="GO:0046872">
    <property type="term" value="F:metal ion binding"/>
    <property type="evidence" value="ECO:0007669"/>
    <property type="project" value="UniProtKB-KW"/>
</dbReference>
<evidence type="ECO:0000256" key="9">
    <source>
        <dbReference type="PIRSR" id="PIRSR006113-1"/>
    </source>
</evidence>
<accession>A0A1T4YES9</accession>
<organism evidence="11 12">
    <name type="scientific">Caloramator quimbayensis</name>
    <dbReference type="NCBI Taxonomy" id="1147123"/>
    <lineage>
        <taxon>Bacteria</taxon>
        <taxon>Bacillati</taxon>
        <taxon>Bacillota</taxon>
        <taxon>Clostridia</taxon>
        <taxon>Eubacteriales</taxon>
        <taxon>Clostridiaceae</taxon>
        <taxon>Caloramator</taxon>
    </lineage>
</organism>
<name>A0A1T4YES9_9CLOT</name>
<dbReference type="GO" id="GO:0008616">
    <property type="term" value="P:tRNA queuosine(34) biosynthetic process"/>
    <property type="evidence" value="ECO:0007669"/>
    <property type="project" value="UniProtKB-KW"/>
</dbReference>
<feature type="active site" description="Proton acceptor" evidence="9">
    <location>
        <position position="24"/>
    </location>
</feature>
<evidence type="ECO:0000256" key="6">
    <source>
        <dbReference type="ARBA" id="ARBA00023239"/>
    </source>
</evidence>
<comment type="catalytic activity">
    <reaction evidence="7 8">
        <text>7,8-dihydroneopterin 3'-triphosphate + H2O = 6-carboxy-5,6,7,8-tetrahydropterin + triphosphate + acetaldehyde + 2 H(+)</text>
        <dbReference type="Rhea" id="RHEA:27966"/>
        <dbReference type="ChEBI" id="CHEBI:15343"/>
        <dbReference type="ChEBI" id="CHEBI:15377"/>
        <dbReference type="ChEBI" id="CHEBI:15378"/>
        <dbReference type="ChEBI" id="CHEBI:18036"/>
        <dbReference type="ChEBI" id="CHEBI:58462"/>
        <dbReference type="ChEBI" id="CHEBI:61032"/>
        <dbReference type="EC" id="4.1.2.50"/>
    </reaction>
</comment>
<dbReference type="PIRSF" id="PIRSF006113">
    <property type="entry name" value="PTP_synth"/>
    <property type="match status" value="1"/>
</dbReference>
<feature type="binding site" evidence="10">
    <location>
        <position position="15"/>
    </location>
    <ligand>
        <name>Zn(2+)</name>
        <dbReference type="ChEBI" id="CHEBI:29105"/>
    </ligand>
</feature>
<feature type="binding site" evidence="10">
    <location>
        <position position="28"/>
    </location>
    <ligand>
        <name>Zn(2+)</name>
        <dbReference type="ChEBI" id="CHEBI:29105"/>
    </ligand>
</feature>